<proteinExistence type="inferred from homology"/>
<dbReference type="NCBIfam" id="TIGR01703">
    <property type="entry name" value="hybrid_clust"/>
    <property type="match status" value="1"/>
</dbReference>
<dbReference type="InterPro" id="IPR004137">
    <property type="entry name" value="HCP/CODH"/>
</dbReference>
<sequence length="621" mass="68573">MSKMFCYQCQETAGNKGCTMGGVCGKKPEVANAQDFLIWITKGTSEITTRLRKEGKLVSKEVNHLITLNLFTTITNANFDIDSINARVEKTLLAKEELLKELSNKANLSEAALWSDKNSNVWAEKSTSVGVLSTENEDVRSLRELITYGLKGLSAYSKHANVLLEDDKELDAFLQRALASTLDDSLSADDLVALTLETGKFGVAGMSLLDKANTTTYGNPEMTKVNIGVGNRPGILISGHDLRDMEMLLKQTEGTGVDVYTHSEMLPAHYYPAFKKYDHFIGNYGNAWWKQQDEFESFNGPILMTTNCIVPPRDSYKDRIYTTGASGFPGCKHINGDIGEEKDFSEIIEHAKKCQAPKEIETGEIIGGFAHNQVFELADIVVEAVKSGAIEKFIVMAGCDGRQKGRNYYTEFAETLPEKTVILTAGCAKYRYNKLNLGDIGGIPRVLDAGQCNDSYSLAVIALKLKEIFELNDINDLPIIYNIAWYEQKAVIVLLSLLYLGVKDIHLGPTLPAFLSPNVANVLVKEFGIAGIQSVEEDMDLFFPENKEGEEVEDNKGTITGNMIMGDVLRNYPELAAVFMDMGMHCLGCPSSQMESISDASVVHGLKEQEVLEKLNSYLNK</sequence>
<gene>
    <name evidence="7" type="primary">hcp</name>
    <name evidence="9" type="ORF">J2Z43_001911</name>
</gene>
<keyword evidence="2 7" id="KW-0963">Cytoplasm</keyword>
<feature type="binding site" evidence="7">
    <location>
        <position position="427"/>
    </location>
    <ligand>
        <name>hybrid [4Fe-2O-2S] cluster</name>
        <dbReference type="ChEBI" id="CHEBI:60519"/>
    </ligand>
</feature>
<comment type="cofactor">
    <cofactor evidence="7">
        <name>hybrid [4Fe-2O-2S] cluster</name>
        <dbReference type="ChEBI" id="CHEBI:60519"/>
    </cofactor>
    <text evidence="7">Binds 1 hybrid [4Fe-2O-2S] cluster.</text>
</comment>
<comment type="cofactor">
    <cofactor evidence="7">
        <name>[4Fe-4S] cluster</name>
        <dbReference type="ChEBI" id="CHEBI:49883"/>
    </cofactor>
    <text evidence="7">Binds 1 [4Fe-4S] cluster.</text>
</comment>
<comment type="subcellular location">
    <subcellularLocation>
        <location evidence="7">Cytoplasm</location>
    </subcellularLocation>
</comment>
<dbReference type="NCBIfam" id="NF003658">
    <property type="entry name" value="PRK05290.1"/>
    <property type="match status" value="1"/>
</dbReference>
<feature type="binding site" evidence="7">
    <location>
        <position position="264"/>
    </location>
    <ligand>
        <name>hybrid [4Fe-2O-2S] cluster</name>
        <dbReference type="ChEBI" id="CHEBI:60519"/>
    </ligand>
</feature>
<dbReference type="SUPFAM" id="SSF56821">
    <property type="entry name" value="Prismane protein-like"/>
    <property type="match status" value="1"/>
</dbReference>
<evidence type="ECO:0000256" key="3">
    <source>
        <dbReference type="ARBA" id="ARBA00022723"/>
    </source>
</evidence>
<dbReference type="InterPro" id="IPR023883">
    <property type="entry name" value="CHP03980_redox-disulphide"/>
</dbReference>
<evidence type="ECO:0000259" key="8">
    <source>
        <dbReference type="Pfam" id="PF08984"/>
    </source>
</evidence>
<dbReference type="InterPro" id="IPR016100">
    <property type="entry name" value="Prismane_a-bundle"/>
</dbReference>
<feature type="binding site" evidence="7">
    <location>
        <position position="489"/>
    </location>
    <ligand>
        <name>hybrid [4Fe-2O-2S] cluster</name>
        <dbReference type="ChEBI" id="CHEBI:60519"/>
    </ligand>
</feature>
<dbReference type="InterPro" id="IPR016099">
    <property type="entry name" value="Prismane-like_a/b-sand"/>
</dbReference>
<accession>A0ABS4EC86</accession>
<evidence type="ECO:0000256" key="7">
    <source>
        <dbReference type="HAMAP-Rule" id="MF_00069"/>
    </source>
</evidence>
<name>A0ABS4EC86_9FIRM</name>
<evidence type="ECO:0000313" key="9">
    <source>
        <dbReference type="EMBL" id="MBP1855516.1"/>
    </source>
</evidence>
<feature type="binding site" evidence="7">
    <location>
        <position position="308"/>
    </location>
    <ligand>
        <name>hybrid [4Fe-2O-2S] cluster</name>
        <dbReference type="ChEBI" id="CHEBI:60519"/>
    </ligand>
</feature>
<dbReference type="EMBL" id="JAGGJX010000003">
    <property type="protein sequence ID" value="MBP1855516.1"/>
    <property type="molecule type" value="Genomic_DNA"/>
</dbReference>
<dbReference type="PANTHER" id="PTHR30109">
    <property type="entry name" value="HYDROXYLAMINE REDUCTASE"/>
    <property type="match status" value="1"/>
</dbReference>
<feature type="binding site" evidence="7">
    <location>
        <position position="487"/>
    </location>
    <ligand>
        <name>hybrid [4Fe-2O-2S] cluster</name>
        <dbReference type="ChEBI" id="CHEBI:60519"/>
    </ligand>
</feature>
<dbReference type="InterPro" id="IPR011254">
    <property type="entry name" value="Prismane-like_sf"/>
</dbReference>
<organism evidence="9 10">
    <name type="scientific">Metaclostridioides mangenotii</name>
    <dbReference type="NCBI Taxonomy" id="1540"/>
    <lineage>
        <taxon>Bacteria</taxon>
        <taxon>Bacillati</taxon>
        <taxon>Bacillota</taxon>
        <taxon>Clostridia</taxon>
        <taxon>Peptostreptococcales</taxon>
        <taxon>Peptostreptococcaceae</taxon>
        <taxon>Metaclostridioides</taxon>
    </lineage>
</organism>
<dbReference type="Gene3D" id="1.10.3910.10">
    <property type="entry name" value="SP0561-like"/>
    <property type="match status" value="1"/>
</dbReference>
<keyword evidence="5 7" id="KW-0408">Iron</keyword>
<dbReference type="NCBIfam" id="TIGR03980">
    <property type="entry name" value="prismane_assoc"/>
    <property type="match status" value="1"/>
</dbReference>
<dbReference type="CDD" id="cd01914">
    <property type="entry name" value="HCP"/>
    <property type="match status" value="1"/>
</dbReference>
<dbReference type="GO" id="GO:0050418">
    <property type="term" value="F:hydroxylamine reductase activity"/>
    <property type="evidence" value="ECO:0007669"/>
    <property type="project" value="UniProtKB-EC"/>
</dbReference>
<dbReference type="Gene3D" id="3.40.50.2030">
    <property type="match status" value="2"/>
</dbReference>
<dbReference type="SUPFAM" id="SSF140683">
    <property type="entry name" value="SP0561-like"/>
    <property type="match status" value="1"/>
</dbReference>
<dbReference type="Pfam" id="PF08984">
    <property type="entry name" value="DUF1858"/>
    <property type="match status" value="1"/>
</dbReference>
<feature type="binding site" evidence="7">
    <location>
        <position position="18"/>
    </location>
    <ligand>
        <name>[4Fe-4S] cluster</name>
        <dbReference type="ChEBI" id="CHEBI:49883"/>
    </ligand>
</feature>
<dbReference type="InterPro" id="IPR038062">
    <property type="entry name" value="ScdA-like_N_sf"/>
</dbReference>
<feature type="binding site" description="via persulfide group" evidence="7">
    <location>
        <position position="399"/>
    </location>
    <ligand>
        <name>hybrid [4Fe-2O-2S] cluster</name>
        <dbReference type="ChEBI" id="CHEBI:60519"/>
    </ligand>
</feature>
<keyword evidence="1 7" id="KW-0004">4Fe-4S</keyword>
<reference evidence="9 10" key="1">
    <citation type="submission" date="2021-03" db="EMBL/GenBank/DDBJ databases">
        <title>Genomic Encyclopedia of Type Strains, Phase IV (KMG-IV): sequencing the most valuable type-strain genomes for metagenomic binning, comparative biology and taxonomic classification.</title>
        <authorList>
            <person name="Goeker M."/>
        </authorList>
    </citation>
    <scope>NUCLEOTIDE SEQUENCE [LARGE SCALE GENOMIC DNA]</scope>
    <source>
        <strain evidence="9 10">DSM 1289</strain>
    </source>
</reference>
<feature type="modified residue" description="Cysteine persulfide" evidence="7">
    <location>
        <position position="399"/>
    </location>
</feature>
<evidence type="ECO:0000256" key="4">
    <source>
        <dbReference type="ARBA" id="ARBA00023002"/>
    </source>
</evidence>
<feature type="binding site" evidence="7">
    <location>
        <position position="24"/>
    </location>
    <ligand>
        <name>[4Fe-4S] cluster</name>
        <dbReference type="ChEBI" id="CHEBI:49883"/>
    </ligand>
</feature>
<evidence type="ECO:0000256" key="2">
    <source>
        <dbReference type="ARBA" id="ARBA00022490"/>
    </source>
</evidence>
<comment type="catalytic activity">
    <reaction evidence="7">
        <text>A + NH4(+) + H2O = hydroxylamine + AH2 + H(+)</text>
        <dbReference type="Rhea" id="RHEA:22052"/>
        <dbReference type="ChEBI" id="CHEBI:13193"/>
        <dbReference type="ChEBI" id="CHEBI:15377"/>
        <dbReference type="ChEBI" id="CHEBI:15378"/>
        <dbReference type="ChEBI" id="CHEBI:15429"/>
        <dbReference type="ChEBI" id="CHEBI:17499"/>
        <dbReference type="ChEBI" id="CHEBI:28938"/>
        <dbReference type="EC" id="1.7.99.1"/>
    </reaction>
</comment>
<evidence type="ECO:0000313" key="10">
    <source>
        <dbReference type="Proteomes" id="UP000767291"/>
    </source>
</evidence>
<feature type="binding site" evidence="7">
    <location>
        <position position="9"/>
    </location>
    <ligand>
        <name>[4Fe-4S] cluster</name>
        <dbReference type="ChEBI" id="CHEBI:49883"/>
    </ligand>
</feature>
<protein>
    <recommendedName>
        <fullName evidence="7">Hydroxylamine reductase</fullName>
        <ecNumber evidence="7">1.7.99.1</ecNumber>
    </recommendedName>
    <alternativeName>
        <fullName evidence="7">Hybrid-cluster protein</fullName>
        <shortName evidence="7">HCP</shortName>
    </alternativeName>
    <alternativeName>
        <fullName evidence="7">Prismane protein</fullName>
    </alternativeName>
</protein>
<comment type="caution">
    <text evidence="9">The sequence shown here is derived from an EMBL/GenBank/DDBJ whole genome shotgun (WGS) entry which is preliminary data.</text>
</comment>
<comment type="function">
    <text evidence="7">Catalyzes the reduction of hydroxylamine to form NH(3) and H(2)O.</text>
</comment>
<evidence type="ECO:0000256" key="6">
    <source>
        <dbReference type="ARBA" id="ARBA00023014"/>
    </source>
</evidence>
<dbReference type="Proteomes" id="UP000767291">
    <property type="component" value="Unassembled WGS sequence"/>
</dbReference>
<feature type="binding site" evidence="7">
    <location>
        <position position="452"/>
    </location>
    <ligand>
        <name>hybrid [4Fe-2O-2S] cluster</name>
        <dbReference type="ChEBI" id="CHEBI:60519"/>
    </ligand>
</feature>
<dbReference type="HAMAP" id="MF_00069">
    <property type="entry name" value="Hydroxylam_reduct"/>
    <property type="match status" value="1"/>
</dbReference>
<dbReference type="Pfam" id="PF03063">
    <property type="entry name" value="Prismane"/>
    <property type="match status" value="1"/>
</dbReference>
<dbReference type="InterPro" id="IPR015077">
    <property type="entry name" value="DUF1858"/>
</dbReference>
<feature type="binding site" evidence="7">
    <location>
        <position position="240"/>
    </location>
    <ligand>
        <name>hybrid [4Fe-2O-2S] cluster</name>
        <dbReference type="ChEBI" id="CHEBI:60519"/>
    </ligand>
</feature>
<evidence type="ECO:0000256" key="1">
    <source>
        <dbReference type="ARBA" id="ARBA00022485"/>
    </source>
</evidence>
<dbReference type="Gene3D" id="1.20.1270.20">
    <property type="match status" value="2"/>
</dbReference>
<dbReference type="PANTHER" id="PTHR30109:SF0">
    <property type="entry name" value="HYDROXYLAMINE REDUCTASE"/>
    <property type="match status" value="1"/>
</dbReference>
<dbReference type="EC" id="1.7.99.1" evidence="7"/>
<keyword evidence="10" id="KW-1185">Reference proteome</keyword>
<keyword evidence="6 7" id="KW-0411">Iron-sulfur</keyword>
<dbReference type="RefSeq" id="WP_234926309.1">
    <property type="nucleotide sequence ID" value="NZ_BAAACS010000011.1"/>
</dbReference>
<feature type="domain" description="DUF1858" evidence="8">
    <location>
        <begin position="559"/>
        <end position="609"/>
    </location>
</feature>
<keyword evidence="4 7" id="KW-0560">Oxidoreductase</keyword>
<keyword evidence="3 7" id="KW-0479">Metal-binding</keyword>
<feature type="binding site" evidence="7">
    <location>
        <position position="6"/>
    </location>
    <ligand>
        <name>[4Fe-4S] cluster</name>
        <dbReference type="ChEBI" id="CHEBI:49883"/>
    </ligand>
</feature>
<dbReference type="InterPro" id="IPR010048">
    <property type="entry name" value="Hydroxylam_reduct"/>
</dbReference>
<comment type="similarity">
    <text evidence="7">Belongs to the HCP family.</text>
</comment>
<evidence type="ECO:0000256" key="5">
    <source>
        <dbReference type="ARBA" id="ARBA00023004"/>
    </source>
</evidence>